<evidence type="ECO:0000259" key="3">
    <source>
        <dbReference type="Pfam" id="PF05368"/>
    </source>
</evidence>
<evidence type="ECO:0000256" key="2">
    <source>
        <dbReference type="ARBA" id="ARBA00023002"/>
    </source>
</evidence>
<dbReference type="EMBL" id="KN824315">
    <property type="protein sequence ID" value="KIM25351.1"/>
    <property type="molecule type" value="Genomic_DNA"/>
</dbReference>
<proteinExistence type="predicted"/>
<dbReference type="OrthoDB" id="9974981at2759"/>
<dbReference type="HOGENOM" id="CLU_044876_3_2_1"/>
<dbReference type="GO" id="GO:0016491">
    <property type="term" value="F:oxidoreductase activity"/>
    <property type="evidence" value="ECO:0007669"/>
    <property type="project" value="UniProtKB-KW"/>
</dbReference>
<protein>
    <recommendedName>
        <fullName evidence="3">NmrA-like domain-containing protein</fullName>
    </recommendedName>
</protein>
<dbReference type="InterPro" id="IPR008030">
    <property type="entry name" value="NmrA-like"/>
</dbReference>
<keyword evidence="1" id="KW-0521">NADP</keyword>
<keyword evidence="5" id="KW-1185">Reference proteome</keyword>
<sequence length="301" mass="32359">MAFTNVAVIGAGGALGKVLVQELLASSQPKFTITVLARPSSSYTPPSENVKVAKQDLADHAGMVSTLRGIDAVIMTQGVDADLEATSRTIVEAAIEAGVKMVMPSDYGSKDTPMFIQVYTAKPKIRAFVEEKAKEGKITYTIIKNGPFTEMPLEGPFGIDAKAKKATLYGDPSRKFNTTSTLSIARAIIGVLRSPTQFANRVLYIHDTYTSQREMLDIVEEATGGAPFEITRVGTEEFGRACVEGLGRGEWTFANMIGAIQASIFGAEGAADWDENDDSVAVGLTRVDLRGELLKQLKRTV</sequence>
<keyword evidence="2" id="KW-0560">Oxidoreductase</keyword>
<dbReference type="InterPro" id="IPR051609">
    <property type="entry name" value="NmrA/Isoflavone_reductase-like"/>
</dbReference>
<feature type="domain" description="NmrA-like" evidence="3">
    <location>
        <begin position="5"/>
        <end position="232"/>
    </location>
</feature>
<accession>A0A0C3B1C9</accession>
<gene>
    <name evidence="4" type="ORF">M408DRAFT_26336</name>
</gene>
<dbReference type="STRING" id="933852.A0A0C3B1C9"/>
<dbReference type="Pfam" id="PF05368">
    <property type="entry name" value="NmrA"/>
    <property type="match status" value="1"/>
</dbReference>
<evidence type="ECO:0000256" key="1">
    <source>
        <dbReference type="ARBA" id="ARBA00022857"/>
    </source>
</evidence>
<dbReference type="PANTHER" id="PTHR47706:SF1">
    <property type="entry name" value="CIPA-LIKE, PUTATIVE (AFU_ORTHOLOGUE AFUA_1G12460)-RELATED"/>
    <property type="match status" value="1"/>
</dbReference>
<organism evidence="4 5">
    <name type="scientific">Serendipita vermifera MAFF 305830</name>
    <dbReference type="NCBI Taxonomy" id="933852"/>
    <lineage>
        <taxon>Eukaryota</taxon>
        <taxon>Fungi</taxon>
        <taxon>Dikarya</taxon>
        <taxon>Basidiomycota</taxon>
        <taxon>Agaricomycotina</taxon>
        <taxon>Agaricomycetes</taxon>
        <taxon>Sebacinales</taxon>
        <taxon>Serendipitaceae</taxon>
        <taxon>Serendipita</taxon>
    </lineage>
</organism>
<dbReference type="AlphaFoldDB" id="A0A0C3B1C9"/>
<dbReference type="PANTHER" id="PTHR47706">
    <property type="entry name" value="NMRA-LIKE FAMILY PROTEIN"/>
    <property type="match status" value="1"/>
</dbReference>
<name>A0A0C3B1C9_SERVB</name>
<dbReference type="InterPro" id="IPR036291">
    <property type="entry name" value="NAD(P)-bd_dom_sf"/>
</dbReference>
<dbReference type="CDD" id="cd05259">
    <property type="entry name" value="PCBER_SDR_a"/>
    <property type="match status" value="1"/>
</dbReference>
<dbReference type="Proteomes" id="UP000054097">
    <property type="component" value="Unassembled WGS sequence"/>
</dbReference>
<dbReference type="SUPFAM" id="SSF51735">
    <property type="entry name" value="NAD(P)-binding Rossmann-fold domains"/>
    <property type="match status" value="1"/>
</dbReference>
<evidence type="ECO:0000313" key="5">
    <source>
        <dbReference type="Proteomes" id="UP000054097"/>
    </source>
</evidence>
<dbReference type="Gene3D" id="3.40.50.720">
    <property type="entry name" value="NAD(P)-binding Rossmann-like Domain"/>
    <property type="match status" value="1"/>
</dbReference>
<evidence type="ECO:0000313" key="4">
    <source>
        <dbReference type="EMBL" id="KIM25351.1"/>
    </source>
</evidence>
<reference evidence="4 5" key="1">
    <citation type="submission" date="2014-04" db="EMBL/GenBank/DDBJ databases">
        <authorList>
            <consortium name="DOE Joint Genome Institute"/>
            <person name="Kuo A."/>
            <person name="Zuccaro A."/>
            <person name="Kohler A."/>
            <person name="Nagy L.G."/>
            <person name="Floudas D."/>
            <person name="Copeland A."/>
            <person name="Barry K.W."/>
            <person name="Cichocki N."/>
            <person name="Veneault-Fourrey C."/>
            <person name="LaButti K."/>
            <person name="Lindquist E.A."/>
            <person name="Lipzen A."/>
            <person name="Lundell T."/>
            <person name="Morin E."/>
            <person name="Murat C."/>
            <person name="Sun H."/>
            <person name="Tunlid A."/>
            <person name="Henrissat B."/>
            <person name="Grigoriev I.V."/>
            <person name="Hibbett D.S."/>
            <person name="Martin F."/>
            <person name="Nordberg H.P."/>
            <person name="Cantor M.N."/>
            <person name="Hua S.X."/>
        </authorList>
    </citation>
    <scope>NUCLEOTIDE SEQUENCE [LARGE SCALE GENOMIC DNA]</scope>
    <source>
        <strain evidence="4 5">MAFF 305830</strain>
    </source>
</reference>
<dbReference type="Gene3D" id="3.90.25.10">
    <property type="entry name" value="UDP-galactose 4-epimerase, domain 1"/>
    <property type="match status" value="1"/>
</dbReference>
<reference evidence="5" key="2">
    <citation type="submission" date="2015-01" db="EMBL/GenBank/DDBJ databases">
        <title>Evolutionary Origins and Diversification of the Mycorrhizal Mutualists.</title>
        <authorList>
            <consortium name="DOE Joint Genome Institute"/>
            <consortium name="Mycorrhizal Genomics Consortium"/>
            <person name="Kohler A."/>
            <person name="Kuo A."/>
            <person name="Nagy L.G."/>
            <person name="Floudas D."/>
            <person name="Copeland A."/>
            <person name="Barry K.W."/>
            <person name="Cichocki N."/>
            <person name="Veneault-Fourrey C."/>
            <person name="LaButti K."/>
            <person name="Lindquist E.A."/>
            <person name="Lipzen A."/>
            <person name="Lundell T."/>
            <person name="Morin E."/>
            <person name="Murat C."/>
            <person name="Riley R."/>
            <person name="Ohm R."/>
            <person name="Sun H."/>
            <person name="Tunlid A."/>
            <person name="Henrissat B."/>
            <person name="Grigoriev I.V."/>
            <person name="Hibbett D.S."/>
            <person name="Martin F."/>
        </authorList>
    </citation>
    <scope>NUCLEOTIDE SEQUENCE [LARGE SCALE GENOMIC DNA]</scope>
    <source>
        <strain evidence="5">MAFF 305830</strain>
    </source>
</reference>
<dbReference type="InterPro" id="IPR045312">
    <property type="entry name" value="PCBER-like"/>
</dbReference>